<evidence type="ECO:0000256" key="3">
    <source>
        <dbReference type="ARBA" id="ARBA00022884"/>
    </source>
</evidence>
<accession>A0ABM0GLS1</accession>
<proteinExistence type="predicted"/>
<reference evidence="5" key="1">
    <citation type="submission" date="2025-08" db="UniProtKB">
        <authorList>
            <consortium name="RefSeq"/>
        </authorList>
    </citation>
    <scope>IDENTIFICATION</scope>
    <source>
        <tissue evidence="5">Testes</tissue>
    </source>
</reference>
<gene>
    <name evidence="5" type="primary">LOC100370303</name>
</gene>
<keyword evidence="4" id="KW-1185">Reference proteome</keyword>
<dbReference type="NCBIfam" id="TIGR00447">
    <property type="entry name" value="pth"/>
    <property type="match status" value="1"/>
</dbReference>
<evidence type="ECO:0000313" key="5">
    <source>
        <dbReference type="RefSeq" id="XP_002732734.1"/>
    </source>
</evidence>
<dbReference type="CDD" id="cd00462">
    <property type="entry name" value="PTH"/>
    <property type="match status" value="1"/>
</dbReference>
<dbReference type="RefSeq" id="XP_002732734.1">
    <property type="nucleotide sequence ID" value="XM_002732688.2"/>
</dbReference>
<keyword evidence="1" id="KW-0820">tRNA-binding</keyword>
<dbReference type="PANTHER" id="PTHR17224">
    <property type="entry name" value="PEPTIDYL-TRNA HYDROLASE"/>
    <property type="match status" value="1"/>
</dbReference>
<dbReference type="InterPro" id="IPR001328">
    <property type="entry name" value="Pept_tRNA_hydro"/>
</dbReference>
<evidence type="ECO:0000256" key="2">
    <source>
        <dbReference type="ARBA" id="ARBA00022801"/>
    </source>
</evidence>
<dbReference type="Proteomes" id="UP000694865">
    <property type="component" value="Unplaced"/>
</dbReference>
<dbReference type="SUPFAM" id="SSF53178">
    <property type="entry name" value="Peptidyl-tRNA hydrolase-like"/>
    <property type="match status" value="1"/>
</dbReference>
<organism evidence="4 5">
    <name type="scientific">Saccoglossus kowalevskii</name>
    <name type="common">Acorn worm</name>
    <dbReference type="NCBI Taxonomy" id="10224"/>
    <lineage>
        <taxon>Eukaryota</taxon>
        <taxon>Metazoa</taxon>
        <taxon>Hemichordata</taxon>
        <taxon>Enteropneusta</taxon>
        <taxon>Harrimaniidae</taxon>
        <taxon>Saccoglossus</taxon>
    </lineage>
</organism>
<name>A0ABM0GLS1_SACKO</name>
<dbReference type="PANTHER" id="PTHR17224:SF1">
    <property type="entry name" value="PEPTIDYL-TRNA HYDROLASE"/>
    <property type="match status" value="1"/>
</dbReference>
<evidence type="ECO:0000313" key="4">
    <source>
        <dbReference type="Proteomes" id="UP000694865"/>
    </source>
</evidence>
<keyword evidence="3" id="KW-0694">RNA-binding</keyword>
<dbReference type="InterPro" id="IPR036416">
    <property type="entry name" value="Pept_tRNA_hydro_sf"/>
</dbReference>
<dbReference type="GeneID" id="100370303"/>
<sequence length="228" mass="25737">MNMFGTVCHRKTFDAFVRCTCGLRVSSVKMHQGHHRRQTLVVGLGNYTMPDTRHSVGMTTVNRIANQMGLTWHKDRKCFGDVAVTTIDGDHHLILLKPRLFMNVNGLSIVKCAKKYELQPSDIYLIHDDLDRSFGKYSIKLNGSARGHNGVKSAMNCLKSDAMVRMRIGIGRPTTKNEVINYVLSQFTGEQLLILDGIIDGVVDTLLRHVRQRHSFSPIMPMRNTEPS</sequence>
<dbReference type="Pfam" id="PF01195">
    <property type="entry name" value="Pept_tRNA_hydro"/>
    <property type="match status" value="1"/>
</dbReference>
<evidence type="ECO:0000256" key="1">
    <source>
        <dbReference type="ARBA" id="ARBA00022555"/>
    </source>
</evidence>
<protein>
    <submittedName>
        <fullName evidence="5">Probable peptidyl-tRNA hydrolase-like</fullName>
    </submittedName>
</protein>
<keyword evidence="2" id="KW-0378">Hydrolase</keyword>
<dbReference type="Gene3D" id="3.40.50.1470">
    <property type="entry name" value="Peptidyl-tRNA hydrolase"/>
    <property type="match status" value="1"/>
</dbReference>